<dbReference type="InterPro" id="IPR055119">
    <property type="entry name" value="Mig18_Fn1"/>
</dbReference>
<dbReference type="WBParaSite" id="SVE_1636400.1">
    <property type="protein sequence ID" value="SVE_1636400.1"/>
    <property type="gene ID" value="SVE_1636400"/>
</dbReference>
<dbReference type="STRING" id="75913.A0A0K0FVJ8"/>
<feature type="signal peptide" evidence="1">
    <location>
        <begin position="1"/>
        <end position="24"/>
    </location>
</feature>
<feature type="domain" description="Abnormal cell migration protein 18-like fibronectin type I" evidence="2">
    <location>
        <begin position="88"/>
        <end position="143"/>
    </location>
</feature>
<reference evidence="4" key="2">
    <citation type="submission" date="2015-08" db="UniProtKB">
        <authorList>
            <consortium name="WormBaseParasite"/>
        </authorList>
    </citation>
    <scope>IDENTIFICATION</scope>
</reference>
<name>A0A0K0FVJ8_STRVS</name>
<dbReference type="AlphaFoldDB" id="A0A0K0FVJ8"/>
<evidence type="ECO:0000256" key="1">
    <source>
        <dbReference type="SAM" id="SignalP"/>
    </source>
</evidence>
<dbReference type="Pfam" id="PF23003">
    <property type="entry name" value="Fn1_2"/>
    <property type="match status" value="1"/>
</dbReference>
<evidence type="ECO:0000259" key="2">
    <source>
        <dbReference type="Pfam" id="PF23003"/>
    </source>
</evidence>
<sequence length="579" mass="64971">MKLFNFLTKNTIFLFFIFSSSVTAVEFSFSEDPVPVSEVLVDCNIGETWVKNHIKYECTNAEGSGDDSVIGRAVGCSPDNILSGPIILPDQTYTNDHFKYSCSIEGDDVILKVLNCIDNEGNPVKIGDWFTKEVNNNRTTIECHGDEQSAKKVIFKWTSCLIDGEHIVEGNFRVKYAQDLNKVYKNDLQIGEIISCKRENGIVETKCTGCVGKNNIHVGIAGYSKIGEQWTQCRRHIDECKLVNVGKHYVDCTFNGVSYAAGEYFNATNGIASYTCINGFVKKQGCWIGDEFKRIGEVFYENDTPFVCDFNSDSYVSFGNHKGCLSQNGNQDVVKFGDTWREGNVMKRCSWEVNDGEVSLPKVEEYACVYFEKIVPLNKIIRDEINKNILKKCALNENGSLSMRTLTESEMAKWLKKKTYNLDLLEFYGKGGRGPRAHASPTVTTDAFIEMKNMVRNGGMETNDNIMEEEKCIDKILICKDLKPLCSSSSAEKQISEIVNVIKKKAKTFSDSELFTQLISKLDGKISTTLKSQTSCDSRLSALVDIICPITCNSCYCIDKVKSYVPLIMGKNQQQQHCL</sequence>
<accession>A0A0K0FVJ8</accession>
<organism evidence="3 4">
    <name type="scientific">Strongyloides venezuelensis</name>
    <name type="common">Threadworm</name>
    <dbReference type="NCBI Taxonomy" id="75913"/>
    <lineage>
        <taxon>Eukaryota</taxon>
        <taxon>Metazoa</taxon>
        <taxon>Ecdysozoa</taxon>
        <taxon>Nematoda</taxon>
        <taxon>Chromadorea</taxon>
        <taxon>Rhabditida</taxon>
        <taxon>Tylenchina</taxon>
        <taxon>Panagrolaimomorpha</taxon>
        <taxon>Strongyloidoidea</taxon>
        <taxon>Strongyloididae</taxon>
        <taxon>Strongyloides</taxon>
    </lineage>
</organism>
<reference evidence="3" key="1">
    <citation type="submission" date="2014-07" db="EMBL/GenBank/DDBJ databases">
        <authorList>
            <person name="Martin A.A"/>
            <person name="De Silva N."/>
        </authorList>
    </citation>
    <scope>NUCLEOTIDE SEQUENCE</scope>
</reference>
<evidence type="ECO:0000313" key="3">
    <source>
        <dbReference type="Proteomes" id="UP000035680"/>
    </source>
</evidence>
<keyword evidence="1" id="KW-0732">Signal</keyword>
<protein>
    <recommendedName>
        <fullName evidence="2">Abnormal cell migration protein 18-like fibronectin type I domain-containing protein</fullName>
    </recommendedName>
</protein>
<evidence type="ECO:0000313" key="4">
    <source>
        <dbReference type="WBParaSite" id="SVE_1636400.1"/>
    </source>
</evidence>
<keyword evidence="3" id="KW-1185">Reference proteome</keyword>
<dbReference type="Proteomes" id="UP000035680">
    <property type="component" value="Unassembled WGS sequence"/>
</dbReference>
<feature type="chain" id="PRO_5005330393" description="Abnormal cell migration protein 18-like fibronectin type I domain-containing protein" evidence="1">
    <location>
        <begin position="25"/>
        <end position="579"/>
    </location>
</feature>
<proteinExistence type="predicted"/>